<dbReference type="EMBL" id="CP007141">
    <property type="protein sequence ID" value="AJC73622.1"/>
    <property type="molecule type" value="Genomic_DNA"/>
</dbReference>
<dbReference type="KEGG" id="phy:AJ81_04705"/>
<dbReference type="RefSeq" id="WP_051368688.1">
    <property type="nucleotide sequence ID" value="NC_022795.1"/>
</dbReference>
<protein>
    <submittedName>
        <fullName evidence="2">Phosphohydrolase</fullName>
    </submittedName>
</protein>
<proteinExistence type="predicted"/>
<reference evidence="2 3" key="1">
    <citation type="submission" date="2014-01" db="EMBL/GenBank/DDBJ databases">
        <title>Genome sequencing of Thermotog hypogea.</title>
        <authorList>
            <person name="Zhang X."/>
            <person name="Alvare G."/>
            <person name="Fristensky B."/>
            <person name="Chen L."/>
            <person name="Suen T."/>
            <person name="Chen Q."/>
            <person name="Ma K."/>
        </authorList>
    </citation>
    <scope>NUCLEOTIDE SEQUENCE [LARGE SCALE GENOMIC DNA]</scope>
    <source>
        <strain evidence="2 3">DSM 11164</strain>
    </source>
</reference>
<dbReference type="AlphaFoldDB" id="A0A0X1KQS0"/>
<dbReference type="InterPro" id="IPR006674">
    <property type="entry name" value="HD_domain"/>
</dbReference>
<evidence type="ECO:0000313" key="2">
    <source>
        <dbReference type="EMBL" id="AJC73622.1"/>
    </source>
</evidence>
<evidence type="ECO:0000259" key="1">
    <source>
        <dbReference type="SMART" id="SM00471"/>
    </source>
</evidence>
<dbReference type="SUPFAM" id="SSF109604">
    <property type="entry name" value="HD-domain/PDEase-like"/>
    <property type="match status" value="1"/>
</dbReference>
<dbReference type="Pfam" id="PF01966">
    <property type="entry name" value="HD"/>
    <property type="match status" value="1"/>
</dbReference>
<evidence type="ECO:0000313" key="3">
    <source>
        <dbReference type="Proteomes" id="UP000077469"/>
    </source>
</evidence>
<dbReference type="STRING" id="1123384.AJ81_04705"/>
<dbReference type="GO" id="GO:0016787">
    <property type="term" value="F:hydrolase activity"/>
    <property type="evidence" value="ECO:0007669"/>
    <property type="project" value="UniProtKB-KW"/>
</dbReference>
<dbReference type="CDD" id="cd00077">
    <property type="entry name" value="HDc"/>
    <property type="match status" value="1"/>
</dbReference>
<organism evidence="2 3">
    <name type="scientific">Pseudothermotoga hypogea DSM 11164 = NBRC 106472</name>
    <dbReference type="NCBI Taxonomy" id="1123384"/>
    <lineage>
        <taxon>Bacteria</taxon>
        <taxon>Thermotogati</taxon>
        <taxon>Thermotogota</taxon>
        <taxon>Thermotogae</taxon>
        <taxon>Thermotogales</taxon>
        <taxon>Thermotogaceae</taxon>
        <taxon>Pseudothermotoga</taxon>
    </lineage>
</organism>
<dbReference type="InterPro" id="IPR052340">
    <property type="entry name" value="RNase_Y/CdgJ"/>
</dbReference>
<name>A0A0X1KQS0_9THEM</name>
<dbReference type="Proteomes" id="UP000077469">
    <property type="component" value="Chromosome"/>
</dbReference>
<dbReference type="SMART" id="SM00471">
    <property type="entry name" value="HDc"/>
    <property type="match status" value="1"/>
</dbReference>
<sequence length="266" mass="29865">MEELNSIPLNAFVELFASLGVHEYKNFIAHSVQVAKITRHLARSLGLTHHPDHVYLAGLLHDVGLILKASIENYDVFIDAFRNIPDLEKIVLTLDKKDTHSFVSHLLASHIDFVDKDCAKALMYHHTAFNMIPDESVALLANCIKAADAISLAFLRTSEIFNEETLKSMIQSLERDKGLNDEVRKAAIDVLKDVRSLLDLLDNEHHFSSDARIWCADFERATKLIAALLDLRSPYTRIHRGPNPSNQGRKISLSSFHFQGAETSAS</sequence>
<dbReference type="PaxDb" id="1123384-AJ81_04705"/>
<accession>A0A0X1KQS0</accession>
<dbReference type="PANTHER" id="PTHR33525:SF3">
    <property type="entry name" value="RIBONUCLEASE Y"/>
    <property type="match status" value="1"/>
</dbReference>
<keyword evidence="3" id="KW-1185">Reference proteome</keyword>
<dbReference type="Gene3D" id="1.10.3210.10">
    <property type="entry name" value="Hypothetical protein af1432"/>
    <property type="match status" value="1"/>
</dbReference>
<keyword evidence="2" id="KW-0378">Hydrolase</keyword>
<dbReference type="PANTHER" id="PTHR33525">
    <property type="match status" value="1"/>
</dbReference>
<dbReference type="PATRIC" id="fig|1123384.7.peg.924"/>
<dbReference type="InterPro" id="IPR003607">
    <property type="entry name" value="HD/PDEase_dom"/>
</dbReference>
<feature type="domain" description="HD/PDEase" evidence="1">
    <location>
        <begin position="23"/>
        <end position="162"/>
    </location>
</feature>
<gene>
    <name evidence="2" type="ORF">AJ81_04705</name>
</gene>